<proteinExistence type="predicted"/>
<dbReference type="RefSeq" id="WP_068250584.1">
    <property type="nucleotide sequence ID" value="NZ_CP015515.1"/>
</dbReference>
<evidence type="ECO:0000313" key="2">
    <source>
        <dbReference type="EMBL" id="AND15387.1"/>
    </source>
</evidence>
<keyword evidence="3" id="KW-1185">Reference proteome</keyword>
<dbReference type="Gene3D" id="3.40.50.1820">
    <property type="entry name" value="alpha/beta hydrolase"/>
    <property type="match status" value="1"/>
</dbReference>
<evidence type="ECO:0000256" key="1">
    <source>
        <dbReference type="SAM" id="MobiDB-lite"/>
    </source>
</evidence>
<reference evidence="2 3" key="1">
    <citation type="submission" date="2016-05" db="EMBL/GenBank/DDBJ databases">
        <title>Complete genome sequence of Rathayibacter tritici NCPPB 1953.</title>
        <authorList>
            <person name="Park J."/>
            <person name="Lee H.-H."/>
            <person name="Lee S.-W."/>
            <person name="Seo Y.-S."/>
        </authorList>
    </citation>
    <scope>NUCLEOTIDE SEQUENCE [LARGE SCALE GENOMIC DNA]</scope>
    <source>
        <strain evidence="2 3">NCPPB 1953</strain>
    </source>
</reference>
<dbReference type="InterPro" id="IPR029058">
    <property type="entry name" value="AB_hydrolase_fold"/>
</dbReference>
<dbReference type="Proteomes" id="UP000077071">
    <property type="component" value="Chromosome"/>
</dbReference>
<sequence length="266" mass="29087">MSRLRRLLRNAVWWIRDYAYAVAWQARGVLSRRAPDDYLDGDRRPIVVLPGIWETWSFLRPIIDPLHERGHPLHVLTGLGRNGRPVARTAEDVATYLAEHHLRDVVIVAHSKGGLVGKYVMTELDPEGRVDRMVAVSTPFGGSRYAPYLVLRSLRAFSPRNATTLLLSSRAGANARITSVFGLFDPHIPEGSMLEGAVNVRIETGGHFRILSDLETLAAVVTAVSAEERSSADPAGRDPSGRDPSGRDTAGRDPAGRDTAGRDPSG</sequence>
<dbReference type="STRING" id="33888.A6122_0223"/>
<evidence type="ECO:0008006" key="4">
    <source>
        <dbReference type="Google" id="ProtNLM"/>
    </source>
</evidence>
<accession>A0A160KQ90</accession>
<evidence type="ECO:0000313" key="3">
    <source>
        <dbReference type="Proteomes" id="UP000077071"/>
    </source>
</evidence>
<dbReference type="SUPFAM" id="SSF53474">
    <property type="entry name" value="alpha/beta-Hydrolases"/>
    <property type="match status" value="1"/>
</dbReference>
<name>A0A160KQ90_9MICO</name>
<gene>
    <name evidence="2" type="ORF">A6122_0223</name>
</gene>
<organism evidence="2 3">
    <name type="scientific">Rathayibacter tritici</name>
    <dbReference type="NCBI Taxonomy" id="33888"/>
    <lineage>
        <taxon>Bacteria</taxon>
        <taxon>Bacillati</taxon>
        <taxon>Actinomycetota</taxon>
        <taxon>Actinomycetes</taxon>
        <taxon>Micrococcales</taxon>
        <taxon>Microbacteriaceae</taxon>
        <taxon>Rathayibacter</taxon>
    </lineage>
</organism>
<dbReference type="KEGG" id="rtn:A6122_0223"/>
<feature type="compositionally biased region" description="Basic and acidic residues" evidence="1">
    <location>
        <begin position="226"/>
        <end position="266"/>
    </location>
</feature>
<feature type="region of interest" description="Disordered" evidence="1">
    <location>
        <begin position="225"/>
        <end position="266"/>
    </location>
</feature>
<dbReference type="EMBL" id="CP015515">
    <property type="protein sequence ID" value="AND15387.1"/>
    <property type="molecule type" value="Genomic_DNA"/>
</dbReference>
<protein>
    <recommendedName>
        <fullName evidence="4">Alpha/beta hydrolase</fullName>
    </recommendedName>
</protein>
<dbReference type="PATRIC" id="fig|33888.3.peg.259"/>
<dbReference type="AlphaFoldDB" id="A0A160KQ90"/>